<comment type="caution">
    <text evidence="12">The sequence shown here is derived from an EMBL/GenBank/DDBJ whole genome shotgun (WGS) entry which is preliminary data.</text>
</comment>
<keyword evidence="8 10" id="KW-0067">ATP-binding</keyword>
<dbReference type="HAMAP" id="MF_00165">
    <property type="entry name" value="Thymidylate_kinase"/>
    <property type="match status" value="1"/>
</dbReference>
<dbReference type="GO" id="GO:0004798">
    <property type="term" value="F:dTMP kinase activity"/>
    <property type="evidence" value="ECO:0007669"/>
    <property type="project" value="UniProtKB-UniRule"/>
</dbReference>
<evidence type="ECO:0000256" key="5">
    <source>
        <dbReference type="ARBA" id="ARBA00022727"/>
    </source>
</evidence>
<keyword evidence="5 10" id="KW-0545">Nucleotide biosynthesis</keyword>
<dbReference type="PROSITE" id="PS01331">
    <property type="entry name" value="THYMIDYLATE_KINASE"/>
    <property type="match status" value="1"/>
</dbReference>
<evidence type="ECO:0000256" key="2">
    <source>
        <dbReference type="ARBA" id="ARBA00012980"/>
    </source>
</evidence>
<dbReference type="InterPro" id="IPR018095">
    <property type="entry name" value="Thymidylate_kin_CS"/>
</dbReference>
<dbReference type="EC" id="2.7.4.9" evidence="2 10"/>
<evidence type="ECO:0000256" key="6">
    <source>
        <dbReference type="ARBA" id="ARBA00022741"/>
    </source>
</evidence>
<reference evidence="12 13" key="1">
    <citation type="submission" date="2019-11" db="EMBL/GenBank/DDBJ databases">
        <title>Gordonia sp. nov., a novel actinobacterium isolated from mangrove soil in Hainan.</title>
        <authorList>
            <person name="Huang X."/>
            <person name="Xie Y."/>
            <person name="Chu X."/>
            <person name="Xiao K."/>
        </authorList>
    </citation>
    <scope>NUCLEOTIDE SEQUENCE [LARGE SCALE GENOMIC DNA]</scope>
    <source>
        <strain evidence="12 13">HNM0687</strain>
    </source>
</reference>
<dbReference type="InterPro" id="IPR018094">
    <property type="entry name" value="Thymidylate_kinase"/>
</dbReference>
<dbReference type="GO" id="GO:0006227">
    <property type="term" value="P:dUDP biosynthetic process"/>
    <property type="evidence" value="ECO:0007669"/>
    <property type="project" value="TreeGrafter"/>
</dbReference>
<dbReference type="Proteomes" id="UP000475545">
    <property type="component" value="Unassembled WGS sequence"/>
</dbReference>
<protein>
    <recommendedName>
        <fullName evidence="3 10">Thymidylate kinase</fullName>
        <ecNumber evidence="2 10">2.7.4.9</ecNumber>
    </recommendedName>
    <alternativeName>
        <fullName evidence="10">dTMP kinase</fullName>
    </alternativeName>
</protein>
<dbReference type="GO" id="GO:0005524">
    <property type="term" value="F:ATP binding"/>
    <property type="evidence" value="ECO:0007669"/>
    <property type="project" value="UniProtKB-UniRule"/>
</dbReference>
<evidence type="ECO:0000313" key="13">
    <source>
        <dbReference type="Proteomes" id="UP000475545"/>
    </source>
</evidence>
<dbReference type="PANTHER" id="PTHR10344">
    <property type="entry name" value="THYMIDYLATE KINASE"/>
    <property type="match status" value="1"/>
</dbReference>
<dbReference type="EMBL" id="WMBR01000001">
    <property type="protein sequence ID" value="MXP20575.1"/>
    <property type="molecule type" value="Genomic_DNA"/>
</dbReference>
<dbReference type="PANTHER" id="PTHR10344:SF4">
    <property type="entry name" value="UMP-CMP KINASE 2, MITOCHONDRIAL"/>
    <property type="match status" value="1"/>
</dbReference>
<dbReference type="AlphaFoldDB" id="A0A6L7GPI1"/>
<dbReference type="GO" id="GO:0006235">
    <property type="term" value="P:dTTP biosynthetic process"/>
    <property type="evidence" value="ECO:0007669"/>
    <property type="project" value="UniProtKB-UniRule"/>
</dbReference>
<keyword evidence="4 10" id="KW-0808">Transferase</keyword>
<evidence type="ECO:0000313" key="12">
    <source>
        <dbReference type="EMBL" id="MXP20575.1"/>
    </source>
</evidence>
<keyword evidence="7 10" id="KW-0418">Kinase</keyword>
<evidence type="ECO:0000256" key="7">
    <source>
        <dbReference type="ARBA" id="ARBA00022777"/>
    </source>
</evidence>
<keyword evidence="13" id="KW-1185">Reference proteome</keyword>
<evidence type="ECO:0000256" key="10">
    <source>
        <dbReference type="HAMAP-Rule" id="MF_00165"/>
    </source>
</evidence>
<gene>
    <name evidence="10" type="primary">tmk</name>
    <name evidence="12" type="ORF">GIY30_04275</name>
</gene>
<accession>A0A6L7GPI1</accession>
<dbReference type="GO" id="GO:0006233">
    <property type="term" value="P:dTDP biosynthetic process"/>
    <property type="evidence" value="ECO:0007669"/>
    <property type="project" value="InterPro"/>
</dbReference>
<dbReference type="RefSeq" id="WP_160900698.1">
    <property type="nucleotide sequence ID" value="NZ_CP102850.1"/>
</dbReference>
<dbReference type="Pfam" id="PF02223">
    <property type="entry name" value="Thymidylate_kin"/>
    <property type="match status" value="1"/>
</dbReference>
<dbReference type="SUPFAM" id="SSF52540">
    <property type="entry name" value="P-loop containing nucleoside triphosphate hydrolases"/>
    <property type="match status" value="1"/>
</dbReference>
<evidence type="ECO:0000256" key="9">
    <source>
        <dbReference type="ARBA" id="ARBA00048743"/>
    </source>
</evidence>
<name>A0A6L7GPI1_9ACTN</name>
<comment type="function">
    <text evidence="10">Phosphorylation of dTMP to form dTDP in both de novo and salvage pathways of dTTP synthesis.</text>
</comment>
<proteinExistence type="inferred from homology"/>
<dbReference type="GO" id="GO:0005829">
    <property type="term" value="C:cytosol"/>
    <property type="evidence" value="ECO:0007669"/>
    <property type="project" value="TreeGrafter"/>
</dbReference>
<comment type="similarity">
    <text evidence="1 10">Belongs to the thymidylate kinase family.</text>
</comment>
<keyword evidence="6 10" id="KW-0547">Nucleotide-binding</keyword>
<dbReference type="Gene3D" id="3.40.50.300">
    <property type="entry name" value="P-loop containing nucleotide triphosphate hydrolases"/>
    <property type="match status" value="1"/>
</dbReference>
<feature type="domain" description="Thymidylate kinase-like" evidence="11">
    <location>
        <begin position="7"/>
        <end position="185"/>
    </location>
</feature>
<evidence type="ECO:0000256" key="1">
    <source>
        <dbReference type="ARBA" id="ARBA00009776"/>
    </source>
</evidence>
<dbReference type="CDD" id="cd01672">
    <property type="entry name" value="TMPK"/>
    <property type="match status" value="1"/>
</dbReference>
<dbReference type="InterPro" id="IPR027417">
    <property type="entry name" value="P-loop_NTPase"/>
</dbReference>
<evidence type="ECO:0000256" key="8">
    <source>
        <dbReference type="ARBA" id="ARBA00022840"/>
    </source>
</evidence>
<dbReference type="NCBIfam" id="NF005923">
    <property type="entry name" value="PRK07933.1"/>
    <property type="match status" value="1"/>
</dbReference>
<sequence length="211" mass="23658">MGQLIAVEGLDGAGKNTLVTELVNRWRRDGLRVWTLTFPRYGESVTADLAAEALHGRHGDLRDSVYAMALMFALDRADAADEIRGAIAEHDIVLLDRYVASNAAYNAARLNQDADGEMVEWVREMEFHRFGLPVPDHHVLLGVAPEVALDRAARRAATDASRPRDIYERDTSLQLRVDHVYRQLAQSNWMSPWVSTEDGDHAELARRLLDG</sequence>
<comment type="caution">
    <text evidence="10">Lacks conserved residue(s) required for the propagation of feature annotation.</text>
</comment>
<evidence type="ECO:0000256" key="3">
    <source>
        <dbReference type="ARBA" id="ARBA00017144"/>
    </source>
</evidence>
<organism evidence="12 13">
    <name type="scientific">Gordonia mangrovi</name>
    <dbReference type="NCBI Taxonomy" id="2665643"/>
    <lineage>
        <taxon>Bacteria</taxon>
        <taxon>Bacillati</taxon>
        <taxon>Actinomycetota</taxon>
        <taxon>Actinomycetes</taxon>
        <taxon>Mycobacteriales</taxon>
        <taxon>Gordoniaceae</taxon>
        <taxon>Gordonia</taxon>
    </lineage>
</organism>
<evidence type="ECO:0000259" key="11">
    <source>
        <dbReference type="Pfam" id="PF02223"/>
    </source>
</evidence>
<dbReference type="InterPro" id="IPR039430">
    <property type="entry name" value="Thymidylate_kin-like_dom"/>
</dbReference>
<comment type="catalytic activity">
    <reaction evidence="9 10">
        <text>dTMP + ATP = dTDP + ADP</text>
        <dbReference type="Rhea" id="RHEA:13517"/>
        <dbReference type="ChEBI" id="CHEBI:30616"/>
        <dbReference type="ChEBI" id="CHEBI:58369"/>
        <dbReference type="ChEBI" id="CHEBI:63528"/>
        <dbReference type="ChEBI" id="CHEBI:456216"/>
        <dbReference type="EC" id="2.7.4.9"/>
    </reaction>
</comment>
<evidence type="ECO:0000256" key="4">
    <source>
        <dbReference type="ARBA" id="ARBA00022679"/>
    </source>
</evidence>